<evidence type="ECO:0000256" key="1">
    <source>
        <dbReference type="SAM" id="SignalP"/>
    </source>
</evidence>
<keyword evidence="3" id="KW-1185">Reference proteome</keyword>
<organism evidence="2 3">
    <name type="scientific">Reichenbachiella ulvae</name>
    <dbReference type="NCBI Taxonomy" id="2980104"/>
    <lineage>
        <taxon>Bacteria</taxon>
        <taxon>Pseudomonadati</taxon>
        <taxon>Bacteroidota</taxon>
        <taxon>Cytophagia</taxon>
        <taxon>Cytophagales</taxon>
        <taxon>Reichenbachiellaceae</taxon>
        <taxon>Reichenbachiella</taxon>
    </lineage>
</organism>
<feature type="signal peptide" evidence="1">
    <location>
        <begin position="1"/>
        <end position="18"/>
    </location>
</feature>
<sequence>MRLLFSFIPLLFTLHLQANSPISGVVKDAETKEALPFTNIIIEGRHRGSISNSEGVFVLDEQGITADDYVLFSYMGYKSQKIKVSELRSRHEIYLEPIAMNLKEVEVYSKSQSAEDIIKQVRKNLDDNYPEPAYKQKLFTHRYERVPFSEDNRITIKRSNFDGMDQDTFDEMYRVMPKEFTEYQDAVMGHYYYDDEHKLDPIEGVSLEEGAMKEIEKEIEDLLGDFMKDIESTKEDEDVYYKFRTGLLSFKADNEPSDMDSTWKENMNDSLNYIIPTHLVASGIKFLFNDYSRIDGKNWEFIEDPGKFDYEIENVIYYNEEVVYVISFQPKSRGLFQGKVYVSTSDYGILQADFEYAPGKDSENIDLLGVAHSMKHKKARVIFEKGDEGYLLKYLNVKQKEYASIDRKFSVMKKQKRFLIDKELKEIKMDAHLIFNINSQWEILVLDREKISEDRFEAFKQPKSMKFRKEYSYSPNIWNNRTVLVPTSELQKYTRTE</sequence>
<evidence type="ECO:0000313" key="3">
    <source>
        <dbReference type="Proteomes" id="UP001300692"/>
    </source>
</evidence>
<comment type="caution">
    <text evidence="2">The sequence shown here is derived from an EMBL/GenBank/DDBJ whole genome shotgun (WGS) entry which is preliminary data.</text>
</comment>
<keyword evidence="1" id="KW-0732">Signal</keyword>
<dbReference type="EMBL" id="JAOYOD010000001">
    <property type="protein sequence ID" value="MCV9385131.1"/>
    <property type="molecule type" value="Genomic_DNA"/>
</dbReference>
<reference evidence="2 3" key="1">
    <citation type="submission" date="2022-10" db="EMBL/GenBank/DDBJ databases">
        <title>Comparative genomics and taxonomic characterization of three novel marine species of genus Reichenbachiella exhibiting antioxidant and polysaccharide degradation activities.</title>
        <authorList>
            <person name="Muhammad N."/>
            <person name="Lee Y.-J."/>
            <person name="Ko J."/>
            <person name="Kim S.-G."/>
        </authorList>
    </citation>
    <scope>NUCLEOTIDE SEQUENCE [LARGE SCALE GENOMIC DNA]</scope>
    <source>
        <strain evidence="2 3">ABR2-5</strain>
    </source>
</reference>
<dbReference type="RefSeq" id="WP_264135926.1">
    <property type="nucleotide sequence ID" value="NZ_JAOYOD010000001.1"/>
</dbReference>
<name>A0ABT3CN86_9BACT</name>
<dbReference type="SUPFAM" id="SSF49464">
    <property type="entry name" value="Carboxypeptidase regulatory domain-like"/>
    <property type="match status" value="1"/>
</dbReference>
<dbReference type="Pfam" id="PF13715">
    <property type="entry name" value="CarbopepD_reg_2"/>
    <property type="match status" value="1"/>
</dbReference>
<dbReference type="InterPro" id="IPR008969">
    <property type="entry name" value="CarboxyPept-like_regulatory"/>
</dbReference>
<proteinExistence type="predicted"/>
<feature type="chain" id="PRO_5045603143" evidence="1">
    <location>
        <begin position="19"/>
        <end position="497"/>
    </location>
</feature>
<gene>
    <name evidence="2" type="ORF">N7U62_00570</name>
</gene>
<evidence type="ECO:0000313" key="2">
    <source>
        <dbReference type="EMBL" id="MCV9385131.1"/>
    </source>
</evidence>
<dbReference type="Proteomes" id="UP001300692">
    <property type="component" value="Unassembled WGS sequence"/>
</dbReference>
<accession>A0ABT3CN86</accession>
<protein>
    <submittedName>
        <fullName evidence="2">Carboxypeptidase-like regulatory domain-containing protein</fullName>
    </submittedName>
</protein>